<feature type="region of interest" description="Disordered" evidence="1">
    <location>
        <begin position="43"/>
        <end position="71"/>
    </location>
</feature>
<feature type="region of interest" description="Disordered" evidence="1">
    <location>
        <begin position="1"/>
        <end position="26"/>
    </location>
</feature>
<feature type="compositionally biased region" description="Basic and acidic residues" evidence="1">
    <location>
        <begin position="61"/>
        <end position="71"/>
    </location>
</feature>
<sequence length="113" mass="13246">MTEFRDPKSNQNTRWRRKRQAENKLAVSSLTATARIEDATPMEVGGVSSYPRRRRRKRGRCPAEVKETDPNNDRIWNSWTGRHCAESFPSRNALFQLRHLKAQCPRKHPWSEG</sequence>
<dbReference type="EMBL" id="CP003013">
    <property type="protein sequence ID" value="AEO70363.1"/>
    <property type="molecule type" value="Genomic_DNA"/>
</dbReference>
<dbReference type="eggNOG" id="ENOG502RJ2E">
    <property type="taxonomic scope" value="Eukaryota"/>
</dbReference>
<organism evidence="2 3">
    <name type="scientific">Thermothielavioides terrestris (strain ATCC 38088 / NRRL 8126)</name>
    <name type="common">Thielavia terrestris</name>
    <dbReference type="NCBI Taxonomy" id="578455"/>
    <lineage>
        <taxon>Eukaryota</taxon>
        <taxon>Fungi</taxon>
        <taxon>Dikarya</taxon>
        <taxon>Ascomycota</taxon>
        <taxon>Pezizomycotina</taxon>
        <taxon>Sordariomycetes</taxon>
        <taxon>Sordariomycetidae</taxon>
        <taxon>Sordariales</taxon>
        <taxon>Chaetomiaceae</taxon>
        <taxon>Thermothielavioides</taxon>
        <taxon>Thermothielavioides terrestris</taxon>
    </lineage>
</organism>
<evidence type="ECO:0000313" key="2">
    <source>
        <dbReference type="EMBL" id="AEO70363.1"/>
    </source>
</evidence>
<evidence type="ECO:0000256" key="1">
    <source>
        <dbReference type="SAM" id="MobiDB-lite"/>
    </source>
</evidence>
<reference evidence="2 3" key="1">
    <citation type="journal article" date="2011" name="Nat. Biotechnol.">
        <title>Comparative genomic analysis of the thermophilic biomass-degrading fungi Myceliophthora thermophila and Thielavia terrestris.</title>
        <authorList>
            <person name="Berka R.M."/>
            <person name="Grigoriev I.V."/>
            <person name="Otillar R."/>
            <person name="Salamov A."/>
            <person name="Grimwood J."/>
            <person name="Reid I."/>
            <person name="Ishmael N."/>
            <person name="John T."/>
            <person name="Darmond C."/>
            <person name="Moisan M.-C."/>
            <person name="Henrissat B."/>
            <person name="Coutinho P.M."/>
            <person name="Lombard V."/>
            <person name="Natvig D.O."/>
            <person name="Lindquist E."/>
            <person name="Schmutz J."/>
            <person name="Lucas S."/>
            <person name="Harris P."/>
            <person name="Powlowski J."/>
            <person name="Bellemare A."/>
            <person name="Taylor D."/>
            <person name="Butler G."/>
            <person name="de Vries R.P."/>
            <person name="Allijn I.E."/>
            <person name="van den Brink J."/>
            <person name="Ushinsky S."/>
            <person name="Storms R."/>
            <person name="Powell A.J."/>
            <person name="Paulsen I.T."/>
            <person name="Elbourne L.D.H."/>
            <person name="Baker S.E."/>
            <person name="Magnuson J."/>
            <person name="LaBoissiere S."/>
            <person name="Clutterbuck A.J."/>
            <person name="Martinez D."/>
            <person name="Wogulis M."/>
            <person name="de Leon A.L."/>
            <person name="Rey M.W."/>
            <person name="Tsang A."/>
        </authorList>
    </citation>
    <scope>NUCLEOTIDE SEQUENCE [LARGE SCALE GENOMIC DNA]</scope>
    <source>
        <strain evidence="3">ATCC 38088 / NRRL 8126</strain>
    </source>
</reference>
<dbReference type="HOGENOM" id="CLU_2135264_0_0_1"/>
<gene>
    <name evidence="2" type="ORF">THITE_2171307</name>
</gene>
<protein>
    <submittedName>
        <fullName evidence="2">Uncharacterized protein</fullName>
    </submittedName>
</protein>
<dbReference type="RefSeq" id="XP_003656699.1">
    <property type="nucleotide sequence ID" value="XM_003656651.1"/>
</dbReference>
<dbReference type="Proteomes" id="UP000008181">
    <property type="component" value="Chromosome 5"/>
</dbReference>
<name>G2RF80_THETT</name>
<proteinExistence type="predicted"/>
<dbReference type="KEGG" id="ttt:THITE_2171307"/>
<dbReference type="GeneID" id="11522808"/>
<feature type="compositionally biased region" description="Basic residues" evidence="1">
    <location>
        <begin position="51"/>
        <end position="60"/>
    </location>
</feature>
<evidence type="ECO:0000313" key="3">
    <source>
        <dbReference type="Proteomes" id="UP000008181"/>
    </source>
</evidence>
<dbReference type="AlphaFoldDB" id="G2RF80"/>
<accession>G2RF80</accession>
<keyword evidence="3" id="KW-1185">Reference proteome</keyword>